<dbReference type="InterPro" id="IPR056511">
    <property type="entry name" value="IDM1_C"/>
</dbReference>
<reference evidence="2 3" key="1">
    <citation type="journal article" date="2017" name="Nat. Commun.">
        <title>Genome assembly with in vitro proximity ligation data and whole-genome triplication in lettuce.</title>
        <authorList>
            <person name="Reyes-Chin-Wo S."/>
            <person name="Wang Z."/>
            <person name="Yang X."/>
            <person name="Kozik A."/>
            <person name="Arikit S."/>
            <person name="Song C."/>
            <person name="Xia L."/>
            <person name="Froenicke L."/>
            <person name="Lavelle D.O."/>
            <person name="Truco M.J."/>
            <person name="Xia R."/>
            <person name="Zhu S."/>
            <person name="Xu C."/>
            <person name="Xu H."/>
            <person name="Xu X."/>
            <person name="Cox K."/>
            <person name="Korf I."/>
            <person name="Meyers B.C."/>
            <person name="Michelmore R.W."/>
        </authorList>
    </citation>
    <scope>NUCLEOTIDE SEQUENCE [LARGE SCALE GENOMIC DNA]</scope>
    <source>
        <strain evidence="3">cv. Salinas</strain>
        <tissue evidence="2">Seedlings</tissue>
    </source>
</reference>
<gene>
    <name evidence="2" type="ORF">LSAT_V11C700363480</name>
</gene>
<feature type="domain" description="Increased DNA methylation 1 C-terminal" evidence="1">
    <location>
        <begin position="6"/>
        <end position="58"/>
    </location>
</feature>
<evidence type="ECO:0000313" key="2">
    <source>
        <dbReference type="EMBL" id="KAJ0198158.1"/>
    </source>
</evidence>
<dbReference type="Pfam" id="PF23209">
    <property type="entry name" value="IDM1_C"/>
    <property type="match status" value="1"/>
</dbReference>
<evidence type="ECO:0000259" key="1">
    <source>
        <dbReference type="Pfam" id="PF23209"/>
    </source>
</evidence>
<comment type="caution">
    <text evidence="2">The sequence shown here is derived from an EMBL/GenBank/DDBJ whole genome shotgun (WGS) entry which is preliminary data.</text>
</comment>
<proteinExistence type="predicted"/>
<dbReference type="EMBL" id="NBSK02000007">
    <property type="protein sequence ID" value="KAJ0198158.1"/>
    <property type="molecule type" value="Genomic_DNA"/>
</dbReference>
<sequence>MLQIVLVKAGLFHVFGEGVAKLPIVATNETNQGKCFEKLLAYLKVKKMVVPAAEDQSEYIQTLTSIATFQGTCLLEKEVLGPQGGVIFQDGFCFSLSYAEVN</sequence>
<evidence type="ECO:0000313" key="3">
    <source>
        <dbReference type="Proteomes" id="UP000235145"/>
    </source>
</evidence>
<keyword evidence="3" id="KW-1185">Reference proteome</keyword>
<name>A0A9R1V4K7_LACSA</name>
<protein>
    <recommendedName>
        <fullName evidence="1">Increased DNA methylation 1 C-terminal domain-containing protein</fullName>
    </recommendedName>
</protein>
<dbReference type="PANTHER" id="PTHR47025:SF26">
    <property type="entry name" value="ZINC FINGER, RING_FYVE_PHD-TYPE, ACYL-COA N-ACYLTRANSFERASE, JAS TPL-BINDING DOMAIN PROTEIN-RELATED"/>
    <property type="match status" value="1"/>
</dbReference>
<dbReference type="PANTHER" id="PTHR47025">
    <property type="entry name" value="AUTOIMMUNE REGULATOR"/>
    <property type="match status" value="1"/>
</dbReference>
<dbReference type="Proteomes" id="UP000235145">
    <property type="component" value="Unassembled WGS sequence"/>
</dbReference>
<accession>A0A9R1V4K7</accession>
<dbReference type="AlphaFoldDB" id="A0A9R1V4K7"/>
<organism evidence="2 3">
    <name type="scientific">Lactuca sativa</name>
    <name type="common">Garden lettuce</name>
    <dbReference type="NCBI Taxonomy" id="4236"/>
    <lineage>
        <taxon>Eukaryota</taxon>
        <taxon>Viridiplantae</taxon>
        <taxon>Streptophyta</taxon>
        <taxon>Embryophyta</taxon>
        <taxon>Tracheophyta</taxon>
        <taxon>Spermatophyta</taxon>
        <taxon>Magnoliopsida</taxon>
        <taxon>eudicotyledons</taxon>
        <taxon>Gunneridae</taxon>
        <taxon>Pentapetalae</taxon>
        <taxon>asterids</taxon>
        <taxon>campanulids</taxon>
        <taxon>Asterales</taxon>
        <taxon>Asteraceae</taxon>
        <taxon>Cichorioideae</taxon>
        <taxon>Cichorieae</taxon>
        <taxon>Lactucinae</taxon>
        <taxon>Lactuca</taxon>
    </lineage>
</organism>